<gene>
    <name evidence="1" type="ORF">SAMN05660349_02323</name>
</gene>
<dbReference type="InterPro" id="IPR011990">
    <property type="entry name" value="TPR-like_helical_dom_sf"/>
</dbReference>
<name>A0A1T5D923_9BACT</name>
<accession>A0A1T5D923</accession>
<dbReference type="Proteomes" id="UP000190852">
    <property type="component" value="Unassembled WGS sequence"/>
</dbReference>
<organism evidence="1 2">
    <name type="scientific">Parabacteroides chartae</name>
    <dbReference type="NCBI Taxonomy" id="1037355"/>
    <lineage>
        <taxon>Bacteria</taxon>
        <taxon>Pseudomonadati</taxon>
        <taxon>Bacteroidota</taxon>
        <taxon>Bacteroidia</taxon>
        <taxon>Bacteroidales</taxon>
        <taxon>Tannerellaceae</taxon>
        <taxon>Parabacteroides</taxon>
    </lineage>
</organism>
<dbReference type="Gene3D" id="1.25.40.10">
    <property type="entry name" value="Tetratricopeptide repeat domain"/>
    <property type="match status" value="1"/>
</dbReference>
<dbReference type="EMBL" id="FUYQ01000017">
    <property type="protein sequence ID" value="SKB68194.1"/>
    <property type="molecule type" value="Genomic_DNA"/>
</dbReference>
<keyword evidence="2" id="KW-1185">Reference proteome</keyword>
<dbReference type="RefSeq" id="WP_079683787.1">
    <property type="nucleotide sequence ID" value="NZ_FUYQ01000017.1"/>
</dbReference>
<evidence type="ECO:0000313" key="1">
    <source>
        <dbReference type="EMBL" id="SKB68194.1"/>
    </source>
</evidence>
<evidence type="ECO:0008006" key="3">
    <source>
        <dbReference type="Google" id="ProtNLM"/>
    </source>
</evidence>
<protein>
    <recommendedName>
        <fullName evidence="3">Tetratricopeptide repeat-containing protein</fullName>
    </recommendedName>
</protein>
<dbReference type="PROSITE" id="PS51257">
    <property type="entry name" value="PROKAR_LIPOPROTEIN"/>
    <property type="match status" value="1"/>
</dbReference>
<dbReference type="Pfam" id="PF19867">
    <property type="entry name" value="DUF6340"/>
    <property type="match status" value="1"/>
</dbReference>
<dbReference type="SUPFAM" id="SSF48452">
    <property type="entry name" value="TPR-like"/>
    <property type="match status" value="1"/>
</dbReference>
<evidence type="ECO:0000313" key="2">
    <source>
        <dbReference type="Proteomes" id="UP000190852"/>
    </source>
</evidence>
<dbReference type="InterPro" id="IPR045921">
    <property type="entry name" value="DUF6340"/>
</dbReference>
<dbReference type="AlphaFoldDB" id="A0A1T5D923"/>
<reference evidence="2" key="1">
    <citation type="submission" date="2017-02" db="EMBL/GenBank/DDBJ databases">
        <authorList>
            <person name="Varghese N."/>
            <person name="Submissions S."/>
        </authorList>
    </citation>
    <scope>NUCLEOTIDE SEQUENCE [LARGE SCALE GENOMIC DNA]</scope>
    <source>
        <strain evidence="2">DSM 24967</strain>
    </source>
</reference>
<proteinExistence type="predicted"/>
<sequence>MKNTIFTALILLAGILTSCGSVKYFGIETFTPAEITFPETVETVVIVNNAVPQPKKPGYKYTIMGVEQDTTHMVADSALYDACKALGEAIADQPFFKDVRLYNDAMRQDDLFFQDTKLTPDQVETICDESGAEAIISLDRLLFNMEKDVFPFGEVMAGTIKVQATAVLRAYMPGRNNSMATIYLTDSLFWSEGASNLRTLDSYLPKPEVALRETAAYLTSGAYRNFVPHWEQAQRWYYTKSGTRWKQASAFASKEKWEEALTIWQSIYEAQTNKKSKAEAAANIAVGYEMVGKFNEALDWAKKSLALFKEQTSDEKDSNVALLTLYEQVITSRIQANNKLNMQFGKE</sequence>